<dbReference type="KEGG" id="kme:H0A61_01618"/>
<evidence type="ECO:0000313" key="4">
    <source>
        <dbReference type="EMBL" id="QSQ09257.1"/>
    </source>
</evidence>
<dbReference type="Pfam" id="PF01784">
    <property type="entry name" value="DUF34_NIF3"/>
    <property type="match status" value="1"/>
</dbReference>
<dbReference type="InterPro" id="IPR002678">
    <property type="entry name" value="DUF34/NIF3"/>
</dbReference>
<dbReference type="Gene3D" id="3.40.1390.30">
    <property type="entry name" value="NIF3 (NGG1p interacting factor 3)-like"/>
    <property type="match status" value="1"/>
</dbReference>
<protein>
    <recommendedName>
        <fullName evidence="2">GTP cyclohydrolase 1 type 2 homolog</fullName>
    </recommendedName>
</protein>
<evidence type="ECO:0000313" key="5">
    <source>
        <dbReference type="Proteomes" id="UP000662904"/>
    </source>
</evidence>
<evidence type="ECO:0000256" key="2">
    <source>
        <dbReference type="ARBA" id="ARBA00022112"/>
    </source>
</evidence>
<dbReference type="EMBL" id="CP059066">
    <property type="protein sequence ID" value="QSQ09257.1"/>
    <property type="molecule type" value="Genomic_DNA"/>
</dbReference>
<dbReference type="Proteomes" id="UP000662904">
    <property type="component" value="Chromosome"/>
</dbReference>
<dbReference type="RefSeq" id="WP_206706617.1">
    <property type="nucleotide sequence ID" value="NZ_CP059066.1"/>
</dbReference>
<organism evidence="4 5">
    <name type="scientific">Koleobacter methoxysyntrophicus</name>
    <dbReference type="NCBI Taxonomy" id="2751313"/>
    <lineage>
        <taxon>Bacteria</taxon>
        <taxon>Bacillati</taxon>
        <taxon>Bacillota</taxon>
        <taxon>Clostridia</taxon>
        <taxon>Koleobacterales</taxon>
        <taxon>Koleobacteraceae</taxon>
        <taxon>Koleobacter</taxon>
    </lineage>
</organism>
<feature type="binding site" evidence="3">
    <location>
        <position position="61"/>
    </location>
    <ligand>
        <name>a divalent metal cation</name>
        <dbReference type="ChEBI" id="CHEBI:60240"/>
        <label>1</label>
    </ligand>
</feature>
<evidence type="ECO:0000256" key="1">
    <source>
        <dbReference type="ARBA" id="ARBA00006964"/>
    </source>
</evidence>
<accession>A0A8A0RPC1</accession>
<proteinExistence type="inferred from homology"/>
<dbReference type="AlphaFoldDB" id="A0A8A0RPC1"/>
<evidence type="ECO:0000256" key="3">
    <source>
        <dbReference type="PIRSR" id="PIRSR602678-1"/>
    </source>
</evidence>
<feature type="binding site" evidence="3">
    <location>
        <position position="60"/>
    </location>
    <ligand>
        <name>a divalent metal cation</name>
        <dbReference type="ChEBI" id="CHEBI:60240"/>
        <label>1</label>
    </ligand>
</feature>
<dbReference type="SUPFAM" id="SSF102705">
    <property type="entry name" value="NIF3 (NGG1p interacting factor 3)-like"/>
    <property type="match status" value="1"/>
</dbReference>
<comment type="similarity">
    <text evidence="1">Belongs to the GTP cyclohydrolase I type 2/NIF3 family.</text>
</comment>
<name>A0A8A0RPC1_9FIRM</name>
<dbReference type="GO" id="GO:0046872">
    <property type="term" value="F:metal ion binding"/>
    <property type="evidence" value="ECO:0007669"/>
    <property type="project" value="UniProtKB-KW"/>
</dbReference>
<gene>
    <name evidence="4" type="ORF">H0A61_01618</name>
</gene>
<sequence>MNTQEIMNLALEMAGLDEVPEDSGILVEGDNIKKVAFGVDMEAAEILIARELGVDLVITHHPAGGKPIINLYRVMKSQIDRMVEAGVPINKAQKALKEQVDKIERRLHVSNYDRAVSAARLLKMPFMNIHTPADIISERTVQKHLDDALKDNPKAKIKDVLDALNQMGEYRNTDAKPAVRVGSEDDYAGRVFVTMAGGTGGGENVAKAYFEAGVGTLVVMHMPEEVIKAVKEQNIGNVIVAGHMASDSVGINRLIGALEKRGLTVYRMSGVVDPK</sequence>
<keyword evidence="3" id="KW-0479">Metal-binding</keyword>
<reference evidence="4" key="1">
    <citation type="submission" date="2020-07" db="EMBL/GenBank/DDBJ databases">
        <title>Koleobacter methoxysyntrophicus gen. nov., sp. nov., a novel anaerobic bacterium isolated from deep subsurface oil field and proposal of Koleobacterales ord. nov. in the phylum Firmicutes.</title>
        <authorList>
            <person name="Sakamoto S."/>
            <person name="Tamaki H."/>
        </authorList>
    </citation>
    <scope>NUCLEOTIDE SEQUENCE</scope>
    <source>
        <strain evidence="4">NRmbB1</strain>
    </source>
</reference>
<dbReference type="InterPro" id="IPR036069">
    <property type="entry name" value="DUF34/NIF3_sf"/>
</dbReference>
<keyword evidence="5" id="KW-1185">Reference proteome</keyword>